<name>A0ABS5LZC6_9BURK</name>
<dbReference type="Proteomes" id="UP001647436">
    <property type="component" value="Unassembled WGS sequence"/>
</dbReference>
<sequence>MSLTFVNHNGDPISATQMPAMRAQGAELERLAAKQMLRLCTRAGESQVSRPVCWTRQSRHMRGFGRQAAKGRSV</sequence>
<accession>A0ABS5LZC6</accession>
<dbReference type="EMBL" id="JAANES010000006">
    <property type="protein sequence ID" value="MBS3021669.1"/>
    <property type="molecule type" value="Genomic_DNA"/>
</dbReference>
<evidence type="ECO:0000313" key="2">
    <source>
        <dbReference type="Proteomes" id="UP001647436"/>
    </source>
</evidence>
<gene>
    <name evidence="1" type="ORF">DJFAAGMI_04443</name>
</gene>
<proteinExistence type="predicted"/>
<reference evidence="1 2" key="1">
    <citation type="submission" date="2020-03" db="EMBL/GenBank/DDBJ databases">
        <title>The role of nitrogen metabolism on polyethylene biodegradation.</title>
        <authorList>
            <person name="Peixoto J."/>
            <person name="Vizzotto C.S."/>
            <person name="Ramos A."/>
            <person name="Alves G."/>
            <person name="Steindorff A."/>
            <person name="Kruger R."/>
        </authorList>
    </citation>
    <scope>NUCLEOTIDE SEQUENCE [LARGE SCALE GENOMIC DNA]</scope>
    <source>
        <strain evidence="1 2">PE63</strain>
    </source>
</reference>
<protein>
    <submittedName>
        <fullName evidence="1">Uncharacterized protein</fullName>
    </submittedName>
</protein>
<comment type="caution">
    <text evidence="1">The sequence shown here is derived from an EMBL/GenBank/DDBJ whole genome shotgun (WGS) entry which is preliminary data.</text>
</comment>
<keyword evidence="2" id="KW-1185">Reference proteome</keyword>
<evidence type="ECO:0000313" key="1">
    <source>
        <dbReference type="EMBL" id="MBS3021669.1"/>
    </source>
</evidence>
<organism evidence="1 2">
    <name type="scientific">Comamonas brasiliensis</name>
    <dbReference type="NCBI Taxonomy" id="1812482"/>
    <lineage>
        <taxon>Bacteria</taxon>
        <taxon>Pseudomonadati</taxon>
        <taxon>Pseudomonadota</taxon>
        <taxon>Betaproteobacteria</taxon>
        <taxon>Burkholderiales</taxon>
        <taxon>Comamonadaceae</taxon>
        <taxon>Comamonas</taxon>
    </lineage>
</organism>